<evidence type="ECO:0000256" key="4">
    <source>
        <dbReference type="ARBA" id="ARBA00010662"/>
    </source>
</evidence>
<dbReference type="SUPFAM" id="SSF100950">
    <property type="entry name" value="NagB/RpiA/CoA transferase-like"/>
    <property type="match status" value="1"/>
</dbReference>
<evidence type="ECO:0000256" key="5">
    <source>
        <dbReference type="ARBA" id="ARBA00013198"/>
    </source>
</evidence>
<accession>A0ABW4Q7G0</accession>
<protein>
    <recommendedName>
        <fullName evidence="6 7">6-phosphogluconolactonase</fullName>
        <shortName evidence="7">6PGL</shortName>
        <ecNumber evidence="5 7">3.1.1.31</ecNumber>
    </recommendedName>
</protein>
<dbReference type="EC" id="3.1.1.31" evidence="5 7"/>
<reference evidence="11" key="1">
    <citation type="journal article" date="2019" name="Int. J. Syst. Evol. Microbiol.">
        <title>The Global Catalogue of Microorganisms (GCM) 10K type strain sequencing project: providing services to taxonomists for standard genome sequencing and annotation.</title>
        <authorList>
            <consortium name="The Broad Institute Genomics Platform"/>
            <consortium name="The Broad Institute Genome Sequencing Center for Infectious Disease"/>
            <person name="Wu L."/>
            <person name="Ma J."/>
        </authorList>
    </citation>
    <scope>NUCLEOTIDE SEQUENCE [LARGE SCALE GENOMIC DNA]</scope>
    <source>
        <strain evidence="11">JCM 11496</strain>
    </source>
</reference>
<proteinExistence type="inferred from homology"/>
<dbReference type="PANTHER" id="PTHR11054">
    <property type="entry name" value="6-PHOSPHOGLUCONOLACTONASE"/>
    <property type="match status" value="1"/>
</dbReference>
<dbReference type="EMBL" id="JBHUGA010000021">
    <property type="protein sequence ID" value="MFD1846589.1"/>
    <property type="molecule type" value="Genomic_DNA"/>
</dbReference>
<keyword evidence="7 10" id="KW-0378">Hydrolase</keyword>
<dbReference type="InterPro" id="IPR039104">
    <property type="entry name" value="6PGL"/>
</dbReference>
<evidence type="ECO:0000313" key="10">
    <source>
        <dbReference type="EMBL" id="MFD1846589.1"/>
    </source>
</evidence>
<comment type="function">
    <text evidence="2 7">Hydrolysis of 6-phosphogluconolactone to 6-phosphogluconate.</text>
</comment>
<comment type="caution">
    <text evidence="10">The sequence shown here is derived from an EMBL/GenBank/DDBJ whole genome shotgun (WGS) entry which is preliminary data.</text>
</comment>
<evidence type="ECO:0000256" key="7">
    <source>
        <dbReference type="RuleBase" id="RU365095"/>
    </source>
</evidence>
<dbReference type="PANTHER" id="PTHR11054:SF0">
    <property type="entry name" value="6-PHOSPHOGLUCONOLACTONASE"/>
    <property type="match status" value="1"/>
</dbReference>
<organism evidence="10 11">
    <name type="scientific">Arthrobacter flavus</name>
    <dbReference type="NCBI Taxonomy" id="95172"/>
    <lineage>
        <taxon>Bacteria</taxon>
        <taxon>Bacillati</taxon>
        <taxon>Actinomycetota</taxon>
        <taxon>Actinomycetes</taxon>
        <taxon>Micrococcales</taxon>
        <taxon>Micrococcaceae</taxon>
        <taxon>Arthrobacter</taxon>
    </lineage>
</organism>
<evidence type="ECO:0000256" key="8">
    <source>
        <dbReference type="SAM" id="MobiDB-lite"/>
    </source>
</evidence>
<evidence type="ECO:0000256" key="2">
    <source>
        <dbReference type="ARBA" id="ARBA00002681"/>
    </source>
</evidence>
<evidence type="ECO:0000256" key="3">
    <source>
        <dbReference type="ARBA" id="ARBA00004961"/>
    </source>
</evidence>
<dbReference type="RefSeq" id="WP_343878556.1">
    <property type="nucleotide sequence ID" value="NZ_BAAAIJ010000020.1"/>
</dbReference>
<dbReference type="Pfam" id="PF01182">
    <property type="entry name" value="Glucosamine_iso"/>
    <property type="match status" value="1"/>
</dbReference>
<evidence type="ECO:0000313" key="11">
    <source>
        <dbReference type="Proteomes" id="UP001597307"/>
    </source>
</evidence>
<evidence type="ECO:0000256" key="6">
    <source>
        <dbReference type="ARBA" id="ARBA00020337"/>
    </source>
</evidence>
<dbReference type="InterPro" id="IPR006148">
    <property type="entry name" value="Glc/Gal-6P_isomerase"/>
</dbReference>
<gene>
    <name evidence="7 10" type="primary">pgl</name>
    <name evidence="10" type="ORF">ACFSFX_08270</name>
</gene>
<sequence>MNADPKVSIHPDSTLLAATVAARLITRLVDVQNERGSATVVLTGGSLGTAALAAVAASPACSAVDWSRVDFWWGDERFLSASDPDRNAVQARQALLGELGLAESQIHEFGSSDGFPDQDAAAADYATRLQDAADAERALADDTSDSVSPSDSDGQDTRLPRFDVLLLGVGPDAHIASLFPEMPGIRTKEQTVVGVAGAPKPPPLRMSLTLEAVNSAQEIWIAAGGQDKAGAVGLALAGAGPAQVPAAGARGRRKTLWLIDQEAAAQLPGRLIASDDSDDEDSDN</sequence>
<dbReference type="InterPro" id="IPR005900">
    <property type="entry name" value="6-phosphogluconolactonase_DevB"/>
</dbReference>
<dbReference type="Gene3D" id="3.40.50.1360">
    <property type="match status" value="1"/>
</dbReference>
<feature type="domain" description="Glucosamine/galactosamine-6-phosphate isomerase" evidence="9">
    <location>
        <begin position="12"/>
        <end position="257"/>
    </location>
</feature>
<keyword evidence="11" id="KW-1185">Reference proteome</keyword>
<evidence type="ECO:0000256" key="1">
    <source>
        <dbReference type="ARBA" id="ARBA00000832"/>
    </source>
</evidence>
<feature type="region of interest" description="Disordered" evidence="8">
    <location>
        <begin position="133"/>
        <end position="157"/>
    </location>
</feature>
<dbReference type="Proteomes" id="UP001597307">
    <property type="component" value="Unassembled WGS sequence"/>
</dbReference>
<dbReference type="InterPro" id="IPR037171">
    <property type="entry name" value="NagB/RpiA_transferase-like"/>
</dbReference>
<comment type="similarity">
    <text evidence="4 7">Belongs to the glucosamine/galactosamine-6-phosphate isomerase family. 6-phosphogluconolactonase subfamily.</text>
</comment>
<comment type="pathway">
    <text evidence="3 7">Carbohydrate degradation; pentose phosphate pathway; D-ribulose 5-phosphate from D-glucose 6-phosphate (oxidative stage): step 2/3.</text>
</comment>
<name>A0ABW4Q7G0_9MICC</name>
<dbReference type="CDD" id="cd01400">
    <property type="entry name" value="6PGL"/>
    <property type="match status" value="1"/>
</dbReference>
<comment type="catalytic activity">
    <reaction evidence="1 7">
        <text>6-phospho-D-glucono-1,5-lactone + H2O = 6-phospho-D-gluconate + H(+)</text>
        <dbReference type="Rhea" id="RHEA:12556"/>
        <dbReference type="ChEBI" id="CHEBI:15377"/>
        <dbReference type="ChEBI" id="CHEBI:15378"/>
        <dbReference type="ChEBI" id="CHEBI:57955"/>
        <dbReference type="ChEBI" id="CHEBI:58759"/>
        <dbReference type="EC" id="3.1.1.31"/>
    </reaction>
</comment>
<dbReference type="NCBIfam" id="TIGR01198">
    <property type="entry name" value="pgl"/>
    <property type="match status" value="1"/>
</dbReference>
<dbReference type="GO" id="GO:0017057">
    <property type="term" value="F:6-phosphogluconolactonase activity"/>
    <property type="evidence" value="ECO:0007669"/>
    <property type="project" value="UniProtKB-EC"/>
</dbReference>
<evidence type="ECO:0000259" key="9">
    <source>
        <dbReference type="Pfam" id="PF01182"/>
    </source>
</evidence>